<protein>
    <submittedName>
        <fullName evidence="2">Uncharacterized protein</fullName>
    </submittedName>
</protein>
<name>A0A6N8DTY0_RHOAC</name>
<evidence type="ECO:0000256" key="1">
    <source>
        <dbReference type="SAM" id="Phobius"/>
    </source>
</evidence>
<comment type="caution">
    <text evidence="2">The sequence shown here is derived from an EMBL/GenBank/DDBJ whole genome shotgun (WGS) entry which is preliminary data.</text>
</comment>
<dbReference type="AlphaFoldDB" id="A0A6N8DTY0"/>
<evidence type="ECO:0000313" key="2">
    <source>
        <dbReference type="EMBL" id="MTV32601.1"/>
    </source>
</evidence>
<sequence length="80" mass="8755">MRAAEEVRTPPWWSLALMVFWTNLHGSFLIGLALIAPFALEAFLRASTEKRVGLAMRWALFAALATLATLVHAYGPGALT</sequence>
<dbReference type="Proteomes" id="UP000439113">
    <property type="component" value="Unassembled WGS sequence"/>
</dbReference>
<keyword evidence="1" id="KW-1133">Transmembrane helix</keyword>
<gene>
    <name evidence="2" type="ORF">GJ654_16565</name>
</gene>
<organism evidence="2 3">
    <name type="scientific">Rhodoblastus acidophilus</name>
    <name type="common">Rhodopseudomonas acidophila</name>
    <dbReference type="NCBI Taxonomy" id="1074"/>
    <lineage>
        <taxon>Bacteria</taxon>
        <taxon>Pseudomonadati</taxon>
        <taxon>Pseudomonadota</taxon>
        <taxon>Alphaproteobacteria</taxon>
        <taxon>Hyphomicrobiales</taxon>
        <taxon>Rhodoblastaceae</taxon>
        <taxon>Rhodoblastus</taxon>
    </lineage>
</organism>
<dbReference type="OrthoDB" id="9786218at2"/>
<accession>A0A6N8DTY0</accession>
<keyword evidence="1" id="KW-0812">Transmembrane</keyword>
<evidence type="ECO:0000313" key="3">
    <source>
        <dbReference type="Proteomes" id="UP000439113"/>
    </source>
</evidence>
<reference evidence="2 3" key="1">
    <citation type="submission" date="2019-11" db="EMBL/GenBank/DDBJ databases">
        <title>Whole-genome sequence of a Rhodoblastus acidophilus DSM 142.</title>
        <authorList>
            <person name="Kyndt J.A."/>
            <person name="Meyer T.E."/>
        </authorList>
    </citation>
    <scope>NUCLEOTIDE SEQUENCE [LARGE SCALE GENOMIC DNA]</scope>
    <source>
        <strain evidence="2 3">DSM 142</strain>
    </source>
</reference>
<dbReference type="RefSeq" id="WP_155447291.1">
    <property type="nucleotide sequence ID" value="NZ_JAOQNR010000018.1"/>
</dbReference>
<feature type="transmembrane region" description="Helical" evidence="1">
    <location>
        <begin position="52"/>
        <end position="74"/>
    </location>
</feature>
<keyword evidence="1" id="KW-0472">Membrane</keyword>
<dbReference type="EMBL" id="WNKS01000019">
    <property type="protein sequence ID" value="MTV32601.1"/>
    <property type="molecule type" value="Genomic_DNA"/>
</dbReference>
<feature type="transmembrane region" description="Helical" evidence="1">
    <location>
        <begin position="12"/>
        <end position="40"/>
    </location>
</feature>
<proteinExistence type="predicted"/>